<dbReference type="AlphaFoldDB" id="A0A7I9VPV5"/>
<dbReference type="Proteomes" id="UP000503640">
    <property type="component" value="Unassembled WGS sequence"/>
</dbReference>
<dbReference type="Gene3D" id="2.60.120.560">
    <property type="entry name" value="Exo-inulinase, domain 1"/>
    <property type="match status" value="1"/>
</dbReference>
<organism evidence="2 3">
    <name type="scientific">Anaeromyxobacter diazotrophicus</name>
    <dbReference type="NCBI Taxonomy" id="2590199"/>
    <lineage>
        <taxon>Bacteria</taxon>
        <taxon>Pseudomonadati</taxon>
        <taxon>Myxococcota</taxon>
        <taxon>Myxococcia</taxon>
        <taxon>Myxococcales</taxon>
        <taxon>Cystobacterineae</taxon>
        <taxon>Anaeromyxobacteraceae</taxon>
        <taxon>Anaeromyxobacter</taxon>
    </lineage>
</organism>
<evidence type="ECO:0000313" key="2">
    <source>
        <dbReference type="EMBL" id="GEJ57997.1"/>
    </source>
</evidence>
<evidence type="ECO:0000313" key="3">
    <source>
        <dbReference type="Proteomes" id="UP000503640"/>
    </source>
</evidence>
<keyword evidence="3" id="KW-1185">Reference proteome</keyword>
<sequence length="234" mass="26066">MRPVPSPPAPEREPAGAPDRPLSWRGWAALGACVLAGNAALLHGALRGEAPVTVAGPRFEDRFERAAIGRDYFTTGAHWRLARGELWAPEAKNNPLWLAMRLPREVAIEFDARSETGSGDRAGDIKFEVFGDGRSHASGYVCIFGGWGNTVSVIARLDEHGEDREERTDRKVEPGRTYHMRLERRGDTLRWLVDGALFLEYEDEEPLEGPGHDRFGFSGWAADLFFDNLKIEPL</sequence>
<reference evidence="3" key="1">
    <citation type="journal article" date="2020" name="Appl. Environ. Microbiol.">
        <title>Diazotrophic Anaeromyxobacter Isolates from Soils.</title>
        <authorList>
            <person name="Masuda Y."/>
            <person name="Yamanaka H."/>
            <person name="Xu Z.X."/>
            <person name="Shiratori Y."/>
            <person name="Aono T."/>
            <person name="Amachi S."/>
            <person name="Senoo K."/>
            <person name="Itoh H."/>
        </authorList>
    </citation>
    <scope>NUCLEOTIDE SEQUENCE [LARGE SCALE GENOMIC DNA]</scope>
    <source>
        <strain evidence="3">R267</strain>
    </source>
</reference>
<accession>A0A7I9VPV5</accession>
<proteinExistence type="predicted"/>
<comment type="caution">
    <text evidence="2">The sequence shown here is derived from an EMBL/GenBank/DDBJ whole genome shotgun (WGS) entry which is preliminary data.</text>
</comment>
<feature type="region of interest" description="Disordered" evidence="1">
    <location>
        <begin position="1"/>
        <end position="20"/>
    </location>
</feature>
<evidence type="ECO:0000256" key="1">
    <source>
        <dbReference type="SAM" id="MobiDB-lite"/>
    </source>
</evidence>
<dbReference type="EMBL" id="BJTG01000006">
    <property type="protein sequence ID" value="GEJ57997.1"/>
    <property type="molecule type" value="Genomic_DNA"/>
</dbReference>
<evidence type="ECO:0008006" key="4">
    <source>
        <dbReference type="Google" id="ProtNLM"/>
    </source>
</evidence>
<dbReference type="RefSeq" id="WP_176066117.1">
    <property type="nucleotide sequence ID" value="NZ_BJTG01000006.1"/>
</dbReference>
<name>A0A7I9VPV5_9BACT</name>
<protein>
    <recommendedName>
        <fullName evidence="4">Farnesoic acid O-methyl transferase domain-containing protein</fullName>
    </recommendedName>
</protein>
<gene>
    <name evidence="2" type="ORF">AMYX_27380</name>
</gene>